<dbReference type="OrthoDB" id="437328at2759"/>
<evidence type="ECO:0000313" key="2">
    <source>
        <dbReference type="EMBL" id="CAE7742051.1"/>
    </source>
</evidence>
<keyword evidence="1" id="KW-1133">Transmembrane helix</keyword>
<keyword evidence="3" id="KW-1185">Reference proteome</keyword>
<sequence>SSKGSCTSPLPLTPQGCSCAAMGPPPSWCLQASKMRGASASMRGALHSSALQVQPRGSGRSGAVDPVTAALSSFMFRLAVSTCGPFRSETLHQVNLSEVPVQQDGQECASLAAGMELRPSTSRLLGVLLLGVLPQTGLGAWLLLRKRVAGAFVNLFTGLYATVLLIHLLMQGRLVNLLFFLQASSLTYAASTCLAVAANRAAWSVPSSVRSFSAALGSWASHAACLSISAAFALALPEPWAAVAATVLLAVLAPLDPVAARLAAVSFLVLISQVEASASDPGLPESLESIFPSRLLFYLLGTLVLLAEEAYASFEASPKETEMAEEPMLEPEEDQRQTWMLLQAMPLQQLLVLQRTHLQNSGNASYKAGEGEEEC</sequence>
<dbReference type="AlphaFoldDB" id="A0A812XFP3"/>
<dbReference type="EMBL" id="CAJNIZ010046182">
    <property type="protein sequence ID" value="CAE7742051.1"/>
    <property type="molecule type" value="Genomic_DNA"/>
</dbReference>
<reference evidence="2" key="1">
    <citation type="submission" date="2021-02" db="EMBL/GenBank/DDBJ databases">
        <authorList>
            <person name="Dougan E. K."/>
            <person name="Rhodes N."/>
            <person name="Thang M."/>
            <person name="Chan C."/>
        </authorList>
    </citation>
    <scope>NUCLEOTIDE SEQUENCE</scope>
</reference>
<evidence type="ECO:0000313" key="3">
    <source>
        <dbReference type="Proteomes" id="UP000649617"/>
    </source>
</evidence>
<gene>
    <name evidence="2" type="ORF">SPIL2461_LOCUS21366</name>
</gene>
<accession>A0A812XFP3</accession>
<keyword evidence="1" id="KW-0472">Membrane</keyword>
<proteinExistence type="predicted"/>
<feature type="non-terminal residue" evidence="2">
    <location>
        <position position="1"/>
    </location>
</feature>
<feature type="transmembrane region" description="Helical" evidence="1">
    <location>
        <begin position="124"/>
        <end position="144"/>
    </location>
</feature>
<organism evidence="2 3">
    <name type="scientific">Symbiodinium pilosum</name>
    <name type="common">Dinoflagellate</name>
    <dbReference type="NCBI Taxonomy" id="2952"/>
    <lineage>
        <taxon>Eukaryota</taxon>
        <taxon>Sar</taxon>
        <taxon>Alveolata</taxon>
        <taxon>Dinophyceae</taxon>
        <taxon>Suessiales</taxon>
        <taxon>Symbiodiniaceae</taxon>
        <taxon>Symbiodinium</taxon>
    </lineage>
</organism>
<evidence type="ECO:0000256" key="1">
    <source>
        <dbReference type="SAM" id="Phobius"/>
    </source>
</evidence>
<protein>
    <submittedName>
        <fullName evidence="2">Uncharacterized protein</fullName>
    </submittedName>
</protein>
<name>A0A812XFP3_SYMPI</name>
<keyword evidence="1" id="KW-0812">Transmembrane</keyword>
<feature type="transmembrane region" description="Helical" evidence="1">
    <location>
        <begin position="177"/>
        <end position="198"/>
    </location>
</feature>
<feature type="transmembrane region" description="Helical" evidence="1">
    <location>
        <begin position="150"/>
        <end position="170"/>
    </location>
</feature>
<comment type="caution">
    <text evidence="2">The sequence shown here is derived from an EMBL/GenBank/DDBJ whole genome shotgun (WGS) entry which is preliminary data.</text>
</comment>
<feature type="transmembrane region" description="Helical" evidence="1">
    <location>
        <begin position="243"/>
        <end position="270"/>
    </location>
</feature>
<feature type="transmembrane region" description="Helical" evidence="1">
    <location>
        <begin position="218"/>
        <end position="236"/>
    </location>
</feature>
<dbReference type="Proteomes" id="UP000649617">
    <property type="component" value="Unassembled WGS sequence"/>
</dbReference>